<feature type="signal peptide" evidence="1">
    <location>
        <begin position="1"/>
        <end position="20"/>
    </location>
</feature>
<dbReference type="AlphaFoldDB" id="A0AB39XD10"/>
<reference evidence="3" key="1">
    <citation type="submission" date="2024-08" db="EMBL/GenBank/DDBJ databases">
        <authorList>
            <person name="Chaddad Z."/>
            <person name="Lamrabet M."/>
            <person name="Bouhnik O."/>
            <person name="Alami S."/>
            <person name="Wipf D."/>
            <person name="Courty P.E."/>
            <person name="Missbah El Idrissi M."/>
        </authorList>
    </citation>
    <scope>NUCLEOTIDE SEQUENCE</scope>
    <source>
        <strain evidence="3">LLZ17</strain>
    </source>
</reference>
<dbReference type="InterPro" id="IPR032710">
    <property type="entry name" value="NTF2-like_dom_sf"/>
</dbReference>
<keyword evidence="1" id="KW-0732">Signal</keyword>
<evidence type="ECO:0000256" key="1">
    <source>
        <dbReference type="SAM" id="SignalP"/>
    </source>
</evidence>
<dbReference type="RefSeq" id="WP_369719731.1">
    <property type="nucleotide sequence ID" value="NZ_CP165734.1"/>
</dbReference>
<feature type="domain" description="DUF4440" evidence="2">
    <location>
        <begin position="36"/>
        <end position="135"/>
    </location>
</feature>
<dbReference type="Gene3D" id="3.10.450.50">
    <property type="match status" value="1"/>
</dbReference>
<dbReference type="EMBL" id="CP165734">
    <property type="protein sequence ID" value="XDV55276.1"/>
    <property type="molecule type" value="Genomic_DNA"/>
</dbReference>
<sequence length="148" mass="15532">MRLFYVLLFLLASLVLPATAADDQSNQEVVKIAVSFTENFDKQNSAGIGALFTKDGVFVNPTGAHTDVAQFYAEAFKAGIDRIEITVKQAAAVGADAMIGMGEYQTSGKAASGAAISETGLWTATYVGDGGAWKIRMLTGLPKAPPPK</sequence>
<dbReference type="Pfam" id="PF14534">
    <property type="entry name" value="DUF4440"/>
    <property type="match status" value="1"/>
</dbReference>
<feature type="chain" id="PRO_5044228979" evidence="1">
    <location>
        <begin position="21"/>
        <end position="148"/>
    </location>
</feature>
<evidence type="ECO:0000259" key="2">
    <source>
        <dbReference type="Pfam" id="PF14534"/>
    </source>
</evidence>
<proteinExistence type="predicted"/>
<evidence type="ECO:0000313" key="3">
    <source>
        <dbReference type="EMBL" id="XDV55276.1"/>
    </source>
</evidence>
<name>A0AB39XD10_9BRAD</name>
<protein>
    <submittedName>
        <fullName evidence="3">DUF4440 domain-containing protein</fullName>
    </submittedName>
</protein>
<dbReference type="SUPFAM" id="SSF54427">
    <property type="entry name" value="NTF2-like"/>
    <property type="match status" value="1"/>
</dbReference>
<gene>
    <name evidence="3" type="ORF">AB8Z38_20940</name>
</gene>
<organism evidence="3">
    <name type="scientific">Bradyrhizobium sp. LLZ17</name>
    <dbReference type="NCBI Taxonomy" id="3239388"/>
    <lineage>
        <taxon>Bacteria</taxon>
        <taxon>Pseudomonadati</taxon>
        <taxon>Pseudomonadota</taxon>
        <taxon>Alphaproteobacteria</taxon>
        <taxon>Hyphomicrobiales</taxon>
        <taxon>Nitrobacteraceae</taxon>
        <taxon>Bradyrhizobium</taxon>
    </lineage>
</organism>
<dbReference type="InterPro" id="IPR027843">
    <property type="entry name" value="DUF4440"/>
</dbReference>
<accession>A0AB39XD10</accession>